<keyword evidence="9" id="KW-1185">Reference proteome</keyword>
<evidence type="ECO:0000259" key="6">
    <source>
        <dbReference type="PROSITE" id="PS50222"/>
    </source>
</evidence>
<evidence type="ECO:0000256" key="3">
    <source>
        <dbReference type="ARBA" id="ARBA00022837"/>
    </source>
</evidence>
<keyword evidence="4" id="KW-1015">Disulfide bond</keyword>
<dbReference type="SUPFAM" id="SSF47473">
    <property type="entry name" value="EF-hand"/>
    <property type="match status" value="1"/>
</dbReference>
<dbReference type="InterPro" id="IPR018247">
    <property type="entry name" value="EF_Hand_1_Ca_BS"/>
</dbReference>
<dbReference type="SMART" id="SM00054">
    <property type="entry name" value="EFh"/>
    <property type="match status" value="2"/>
</dbReference>
<dbReference type="Pfam" id="PF10591">
    <property type="entry name" value="SPARC_Ca_bdg"/>
    <property type="match status" value="1"/>
</dbReference>
<dbReference type="PROSITE" id="PS50222">
    <property type="entry name" value="EF_HAND_2"/>
    <property type="match status" value="2"/>
</dbReference>
<dbReference type="GO" id="GO:0005509">
    <property type="term" value="F:calcium ion binding"/>
    <property type="evidence" value="ECO:0007669"/>
    <property type="project" value="InterPro"/>
</dbReference>
<dbReference type="InterPro" id="IPR002048">
    <property type="entry name" value="EF_hand_dom"/>
</dbReference>
<sequence>MPKYSIEQFENMFKEADVNKDHKISLPEIISYLLSKSMKVNEDRTKKYFAMFDKDQSQYLDIKEWVRLMEVLYGDE</sequence>
<evidence type="ECO:0000313" key="8">
    <source>
        <dbReference type="EMBL" id="CAL6057423.1"/>
    </source>
</evidence>
<evidence type="ECO:0000256" key="4">
    <source>
        <dbReference type="ARBA" id="ARBA00023157"/>
    </source>
</evidence>
<evidence type="ECO:0000256" key="5">
    <source>
        <dbReference type="ARBA" id="ARBA00023180"/>
    </source>
</evidence>
<evidence type="ECO:0000256" key="1">
    <source>
        <dbReference type="ARBA" id="ARBA00004613"/>
    </source>
</evidence>
<organism evidence="7">
    <name type="scientific">Hexamita inflata</name>
    <dbReference type="NCBI Taxonomy" id="28002"/>
    <lineage>
        <taxon>Eukaryota</taxon>
        <taxon>Metamonada</taxon>
        <taxon>Diplomonadida</taxon>
        <taxon>Hexamitidae</taxon>
        <taxon>Hexamitinae</taxon>
        <taxon>Hexamita</taxon>
    </lineage>
</organism>
<reference evidence="8 9" key="2">
    <citation type="submission" date="2024-07" db="EMBL/GenBank/DDBJ databases">
        <authorList>
            <person name="Akdeniz Z."/>
        </authorList>
    </citation>
    <scope>NUCLEOTIDE SEQUENCE [LARGE SCALE GENOMIC DNA]</scope>
</reference>
<dbReference type="InterPro" id="IPR019577">
    <property type="entry name" value="SPARC/Testican_Ca-bd-dom"/>
</dbReference>
<evidence type="ECO:0000313" key="9">
    <source>
        <dbReference type="Proteomes" id="UP001642409"/>
    </source>
</evidence>
<keyword evidence="5" id="KW-0325">Glycoprotein</keyword>
<evidence type="ECO:0000313" key="7">
    <source>
        <dbReference type="EMBL" id="CAI9917228.1"/>
    </source>
</evidence>
<comment type="caution">
    <text evidence="7">The sequence shown here is derived from an EMBL/GenBank/DDBJ whole genome shotgun (WGS) entry which is preliminary data.</text>
</comment>
<dbReference type="PROSITE" id="PS00018">
    <property type="entry name" value="EF_HAND_1"/>
    <property type="match status" value="2"/>
</dbReference>
<comment type="subcellular location">
    <subcellularLocation>
        <location evidence="1">Secreted</location>
    </subcellularLocation>
</comment>
<protein>
    <submittedName>
        <fullName evidence="7">Calcium-binding domain</fullName>
    </submittedName>
    <submittedName>
        <fullName evidence="8">SPARC/Testican</fullName>
    </submittedName>
</protein>
<keyword evidence="3" id="KW-0106">Calcium</keyword>
<keyword evidence="2" id="KW-0964">Secreted</keyword>
<evidence type="ECO:0000256" key="2">
    <source>
        <dbReference type="ARBA" id="ARBA00022525"/>
    </source>
</evidence>
<dbReference type="AlphaFoldDB" id="A0AA86ND90"/>
<gene>
    <name evidence="8" type="ORF">HINF_LOCUS47500</name>
    <name evidence="7" type="ORF">HINF_LOCUS4873</name>
</gene>
<dbReference type="EMBL" id="CATOUU010000126">
    <property type="protein sequence ID" value="CAI9917228.1"/>
    <property type="molecule type" value="Genomic_DNA"/>
</dbReference>
<feature type="domain" description="EF-hand" evidence="6">
    <location>
        <begin position="4"/>
        <end position="39"/>
    </location>
</feature>
<reference evidence="7" key="1">
    <citation type="submission" date="2023-06" db="EMBL/GenBank/DDBJ databases">
        <authorList>
            <person name="Kurt Z."/>
        </authorList>
    </citation>
    <scope>NUCLEOTIDE SEQUENCE</scope>
</reference>
<proteinExistence type="predicted"/>
<dbReference type="Proteomes" id="UP001642409">
    <property type="component" value="Unassembled WGS sequence"/>
</dbReference>
<dbReference type="InterPro" id="IPR011992">
    <property type="entry name" value="EF-hand-dom_pair"/>
</dbReference>
<dbReference type="EMBL" id="CAXDID020000214">
    <property type="protein sequence ID" value="CAL6057423.1"/>
    <property type="molecule type" value="Genomic_DNA"/>
</dbReference>
<accession>A0AA86ND90</accession>
<feature type="domain" description="EF-hand" evidence="6">
    <location>
        <begin position="40"/>
        <end position="75"/>
    </location>
</feature>
<dbReference type="Gene3D" id="1.10.238.10">
    <property type="entry name" value="EF-hand"/>
    <property type="match status" value="1"/>
</dbReference>
<name>A0AA86ND90_9EUKA</name>
<dbReference type="GO" id="GO:0005576">
    <property type="term" value="C:extracellular region"/>
    <property type="evidence" value="ECO:0007669"/>
    <property type="project" value="UniProtKB-SubCell"/>
</dbReference>